<organism evidence="2 3">
    <name type="scientific">Pseudalgibacter alginicilyticus</name>
    <dbReference type="NCBI Taxonomy" id="1736674"/>
    <lineage>
        <taxon>Bacteria</taxon>
        <taxon>Pseudomonadati</taxon>
        <taxon>Bacteroidota</taxon>
        <taxon>Flavobacteriia</taxon>
        <taxon>Flavobacteriales</taxon>
        <taxon>Flavobacteriaceae</taxon>
        <taxon>Pseudalgibacter</taxon>
    </lineage>
</organism>
<keyword evidence="1" id="KW-0472">Membrane</keyword>
<dbReference type="Proteomes" id="UP000057981">
    <property type="component" value="Chromosome"/>
</dbReference>
<dbReference type="KEGG" id="ahz:APS56_10380"/>
<proteinExistence type="predicted"/>
<accession>A0A0P0DBM9</accession>
<protein>
    <submittedName>
        <fullName evidence="2">Uncharacterized protein</fullName>
    </submittedName>
</protein>
<evidence type="ECO:0000313" key="3">
    <source>
        <dbReference type="Proteomes" id="UP000057981"/>
    </source>
</evidence>
<reference evidence="2 3" key="1">
    <citation type="submission" date="2015-10" db="EMBL/GenBank/DDBJ databases">
        <authorList>
            <person name="Gilbert D.G."/>
        </authorList>
    </citation>
    <scope>NUCLEOTIDE SEQUENCE [LARGE SCALE GENOMIC DNA]</scope>
    <source>
        <strain evidence="3">HZ-22</strain>
    </source>
</reference>
<dbReference type="AlphaFoldDB" id="A0A0P0DBM9"/>
<gene>
    <name evidence="2" type="ORF">APS56_10380</name>
</gene>
<keyword evidence="1" id="KW-1133">Transmembrane helix</keyword>
<keyword evidence="3" id="KW-1185">Reference proteome</keyword>
<sequence>MNSENLNQKKLIFLKSLNWETKKIALHIIWAFINIIILSFCFSLLVGTKWEFVFFIATFIYCSVYWMLTTLLFDKFNR</sequence>
<feature type="transmembrane region" description="Helical" evidence="1">
    <location>
        <begin position="52"/>
        <end position="73"/>
    </location>
</feature>
<dbReference type="EMBL" id="CP012898">
    <property type="protein sequence ID" value="ALJ05500.1"/>
    <property type="molecule type" value="Genomic_DNA"/>
</dbReference>
<name>A0A0P0DBM9_9FLAO</name>
<evidence type="ECO:0000256" key="1">
    <source>
        <dbReference type="SAM" id="Phobius"/>
    </source>
</evidence>
<feature type="transmembrane region" description="Helical" evidence="1">
    <location>
        <begin position="24"/>
        <end position="46"/>
    </location>
</feature>
<evidence type="ECO:0000313" key="2">
    <source>
        <dbReference type="EMBL" id="ALJ05500.1"/>
    </source>
</evidence>
<keyword evidence="1" id="KW-0812">Transmembrane</keyword>